<feature type="region of interest" description="Disordered" evidence="2">
    <location>
        <begin position="175"/>
        <end position="270"/>
    </location>
</feature>
<feature type="coiled-coil region" evidence="1">
    <location>
        <begin position="90"/>
        <end position="120"/>
    </location>
</feature>
<accession>A0ABY4JIV6</accession>
<reference evidence="4 5" key="1">
    <citation type="submission" date="2022-04" db="EMBL/GenBank/DDBJ databases">
        <title>Mechanism of arsenic methylation and mitigation arsenic toxicity by Bacillus sp. LH14 from an Arsenic-Contaminated Paddy Soil.</title>
        <authorList>
            <person name="Wang D."/>
        </authorList>
    </citation>
    <scope>NUCLEOTIDE SEQUENCE [LARGE SCALE GENOMIC DNA]</scope>
    <source>
        <strain evidence="4 5">LH14</strain>
    </source>
</reference>
<feature type="compositionally biased region" description="Polar residues" evidence="2">
    <location>
        <begin position="178"/>
        <end position="197"/>
    </location>
</feature>
<evidence type="ECO:0000256" key="2">
    <source>
        <dbReference type="SAM" id="MobiDB-lite"/>
    </source>
</evidence>
<feature type="compositionally biased region" description="Polar residues" evidence="2">
    <location>
        <begin position="205"/>
        <end position="239"/>
    </location>
</feature>
<gene>
    <name evidence="4" type="ORF">MY490_18665</name>
</gene>
<evidence type="ECO:0000259" key="3">
    <source>
        <dbReference type="Pfam" id="PF13256"/>
    </source>
</evidence>
<sequence>MKLASKKVSIIVSLCSIQFYLAMQTVGQTEATFTSQASSEQVVSAAIVFPKTIQQLEIAAKDHSIRANHLYKSILKKSITGNSSELSNLLTTVLNEEHELNNEIKRLQSIQEQLNSYHNQIHELPETEQINYEYERKGYQNVNQLIQQLNETINLQKIAAIKSTLQTLLGESKEKINNDTSEPKNTTDFVQGQSSNRSDTDSIRSQDSNGSDTDSIPSQDSNNSNTDSISKQDSNQTDTDSVHSQDSDHTNSDTISNENSNNSVKIFQNE</sequence>
<organism evidence="4 5">
    <name type="scientific">Gottfriedia acidiceleris</name>
    <dbReference type="NCBI Taxonomy" id="371036"/>
    <lineage>
        <taxon>Bacteria</taxon>
        <taxon>Bacillati</taxon>
        <taxon>Bacillota</taxon>
        <taxon>Bacilli</taxon>
        <taxon>Bacillales</taxon>
        <taxon>Bacillaceae</taxon>
        <taxon>Gottfriedia</taxon>
    </lineage>
</organism>
<dbReference type="InterPro" id="IPR025120">
    <property type="entry name" value="DUF4047"/>
</dbReference>
<name>A0ABY4JIV6_9BACI</name>
<dbReference type="EMBL" id="CP096034">
    <property type="protein sequence ID" value="UPM53776.1"/>
    <property type="molecule type" value="Genomic_DNA"/>
</dbReference>
<dbReference type="Pfam" id="PF13256">
    <property type="entry name" value="DUF4047"/>
    <property type="match status" value="1"/>
</dbReference>
<evidence type="ECO:0000256" key="1">
    <source>
        <dbReference type="SAM" id="Coils"/>
    </source>
</evidence>
<feature type="compositionally biased region" description="Basic and acidic residues" evidence="2">
    <location>
        <begin position="240"/>
        <end position="251"/>
    </location>
</feature>
<keyword evidence="5" id="KW-1185">Reference proteome</keyword>
<proteinExistence type="predicted"/>
<feature type="compositionally biased region" description="Polar residues" evidence="2">
    <location>
        <begin position="252"/>
        <end position="270"/>
    </location>
</feature>
<protein>
    <submittedName>
        <fullName evidence="4">DUF4047 domain-containing protein</fullName>
    </submittedName>
</protein>
<dbReference type="RefSeq" id="WP_248267014.1">
    <property type="nucleotide sequence ID" value="NZ_CP096034.1"/>
</dbReference>
<evidence type="ECO:0000313" key="5">
    <source>
        <dbReference type="Proteomes" id="UP000830639"/>
    </source>
</evidence>
<evidence type="ECO:0000313" key="4">
    <source>
        <dbReference type="EMBL" id="UPM53776.1"/>
    </source>
</evidence>
<keyword evidence="1" id="KW-0175">Coiled coil</keyword>
<dbReference type="Proteomes" id="UP000830639">
    <property type="component" value="Chromosome"/>
</dbReference>
<feature type="domain" description="DUF4047" evidence="3">
    <location>
        <begin position="28"/>
        <end position="124"/>
    </location>
</feature>